<keyword evidence="3" id="KW-1185">Reference proteome</keyword>
<sequence length="105" mass="11926">MIYASSSKERRLLHDLKFLWKRKSRKTPQMIVTFFPVISIGITAKIQMLISYPDNIPSVIHPIPHGPNMPVLLPPTLLPVICSESSNSNYSQVDTEYKPSEVYSP</sequence>
<gene>
    <name evidence="2" type="ORF">TNCT_495261</name>
</gene>
<keyword evidence="1" id="KW-0472">Membrane</keyword>
<reference evidence="2" key="1">
    <citation type="submission" date="2020-07" db="EMBL/GenBank/DDBJ databases">
        <title>Multicomponent nature underlies the extraordinary mechanical properties of spider dragline silk.</title>
        <authorList>
            <person name="Kono N."/>
            <person name="Nakamura H."/>
            <person name="Mori M."/>
            <person name="Yoshida Y."/>
            <person name="Ohtoshi R."/>
            <person name="Malay A.D."/>
            <person name="Moran D.A.P."/>
            <person name="Tomita M."/>
            <person name="Numata K."/>
            <person name="Arakawa K."/>
        </authorList>
    </citation>
    <scope>NUCLEOTIDE SEQUENCE</scope>
</reference>
<keyword evidence="1" id="KW-1133">Transmembrane helix</keyword>
<name>A0A8X6I2E9_TRICU</name>
<proteinExistence type="predicted"/>
<evidence type="ECO:0000313" key="2">
    <source>
        <dbReference type="EMBL" id="GFR34173.1"/>
    </source>
</evidence>
<dbReference type="AlphaFoldDB" id="A0A8X6I2E9"/>
<dbReference type="EMBL" id="BMAO01029836">
    <property type="protein sequence ID" value="GFR34173.1"/>
    <property type="molecule type" value="Genomic_DNA"/>
</dbReference>
<feature type="transmembrane region" description="Helical" evidence="1">
    <location>
        <begin position="30"/>
        <end position="50"/>
    </location>
</feature>
<evidence type="ECO:0000256" key="1">
    <source>
        <dbReference type="SAM" id="Phobius"/>
    </source>
</evidence>
<evidence type="ECO:0000313" key="3">
    <source>
        <dbReference type="Proteomes" id="UP000887116"/>
    </source>
</evidence>
<organism evidence="2 3">
    <name type="scientific">Trichonephila clavata</name>
    <name type="common">Joro spider</name>
    <name type="synonym">Nephila clavata</name>
    <dbReference type="NCBI Taxonomy" id="2740835"/>
    <lineage>
        <taxon>Eukaryota</taxon>
        <taxon>Metazoa</taxon>
        <taxon>Ecdysozoa</taxon>
        <taxon>Arthropoda</taxon>
        <taxon>Chelicerata</taxon>
        <taxon>Arachnida</taxon>
        <taxon>Araneae</taxon>
        <taxon>Araneomorphae</taxon>
        <taxon>Entelegynae</taxon>
        <taxon>Araneoidea</taxon>
        <taxon>Nephilidae</taxon>
        <taxon>Trichonephila</taxon>
    </lineage>
</organism>
<dbReference type="Proteomes" id="UP000887116">
    <property type="component" value="Unassembled WGS sequence"/>
</dbReference>
<comment type="caution">
    <text evidence="2">The sequence shown here is derived from an EMBL/GenBank/DDBJ whole genome shotgun (WGS) entry which is preliminary data.</text>
</comment>
<accession>A0A8X6I2E9</accession>
<dbReference type="OrthoDB" id="10544765at2759"/>
<protein>
    <submittedName>
        <fullName evidence="2">Uncharacterized protein</fullName>
    </submittedName>
</protein>
<keyword evidence="1" id="KW-0812">Transmembrane</keyword>